<dbReference type="NCBIfam" id="TIGR02492">
    <property type="entry name" value="flgK_ends"/>
    <property type="match status" value="1"/>
</dbReference>
<sequence>MANGMAGLFVGASGLKTAQTALNTTAHNLSNINTTGYTRQQVTFSDTTYVNVSSKDKVSYASYGLGVAISEVRRIRDQYIDLAYRNENSRLGFYESQYNAVQEIEDQFGEMQGVTYESYLTNLYDSINELAKNPTSTVARSSLIQNATAFIEKSENVYKGLRDYQTTLNTQVSNMVNKINDLAGQIYKLNKSIAKVEAPGIEKANDLRDQRDAAIDELSKYIDITYYESENKETIINAAGVPLVTAGELTAMSTRVVEGTTLVIPTWPSYERDVYEDGKLASNADDTDKGQLKGLIIARGNMVVDYTVVPVAPDSNDYDMSTEEGRTAYQQAYNEYAKQQEYYNTYVEPSAILSAMAGFDKLVNGIVERINNILCPEKTETRTNPYLNADGSEIQADTYIYNSVDKAVLYDRYGREVTGTDNGDGTYSYASGEKLYESAGGAAVPVDSYEYLMLDMDKTGYGMDDDKTVGTELFSRIGTDRYIKTTGDNGETIYLRNNLNETDYESLYKLGNLKINPEAAQNVGKIPLSTVQGKEDFDRAKELVDIWDEKFASLNPDMYAKSDYMSFYNNYIGEYATMGKALYNYVGNQTTMVDGYDNQRLQSEGVSSDEELEKMIKYQQAYNAASRYVNVVSEMLEHLVTSLGRI</sequence>
<keyword evidence="10" id="KW-0282">Flagellum</keyword>
<dbReference type="Pfam" id="PF00460">
    <property type="entry name" value="Flg_bb_rod"/>
    <property type="match status" value="1"/>
</dbReference>
<evidence type="ECO:0000256" key="2">
    <source>
        <dbReference type="ARBA" id="ARBA00004613"/>
    </source>
</evidence>
<name>A0A174Z196_9FIRM</name>
<dbReference type="AlphaFoldDB" id="A0A174Z196"/>
<gene>
    <name evidence="10" type="primary">flgK_2</name>
    <name evidence="10" type="ORF">ERS852490_02328</name>
</gene>
<dbReference type="RefSeq" id="WP_055216161.1">
    <property type="nucleotide sequence ID" value="NZ_CZBU01000005.1"/>
</dbReference>
<feature type="domain" description="Flagellar hook-associated protein FlgK helical" evidence="9">
    <location>
        <begin position="102"/>
        <end position="305"/>
    </location>
</feature>
<dbReference type="InterPro" id="IPR001444">
    <property type="entry name" value="Flag_bb_rod_N"/>
</dbReference>
<evidence type="ECO:0000256" key="5">
    <source>
        <dbReference type="ARBA" id="ARBA00022525"/>
    </source>
</evidence>
<evidence type="ECO:0000256" key="1">
    <source>
        <dbReference type="ARBA" id="ARBA00004365"/>
    </source>
</evidence>
<keyword evidence="10" id="KW-0966">Cell projection</keyword>
<dbReference type="Proteomes" id="UP000095621">
    <property type="component" value="Unassembled WGS sequence"/>
</dbReference>
<dbReference type="OrthoDB" id="9802553at2"/>
<evidence type="ECO:0000256" key="6">
    <source>
        <dbReference type="ARBA" id="ARBA00023143"/>
    </source>
</evidence>
<keyword evidence="5" id="KW-0964">Secreted</keyword>
<evidence type="ECO:0000259" key="7">
    <source>
        <dbReference type="Pfam" id="PF00460"/>
    </source>
</evidence>
<dbReference type="Gene3D" id="1.20.1170.10">
    <property type="match status" value="1"/>
</dbReference>
<evidence type="ECO:0000256" key="3">
    <source>
        <dbReference type="ARBA" id="ARBA00009677"/>
    </source>
</evidence>
<comment type="similarity">
    <text evidence="3">Belongs to the flagella basal body rod proteins family.</text>
</comment>
<organism evidence="10 11">
    <name type="scientific">Lachnospira eligens</name>
    <dbReference type="NCBI Taxonomy" id="39485"/>
    <lineage>
        <taxon>Bacteria</taxon>
        <taxon>Bacillati</taxon>
        <taxon>Bacillota</taxon>
        <taxon>Clostridia</taxon>
        <taxon>Lachnospirales</taxon>
        <taxon>Lachnospiraceae</taxon>
        <taxon>Lachnospira</taxon>
    </lineage>
</organism>
<proteinExistence type="inferred from homology"/>
<feature type="domain" description="Flagellar basal body rod protein N-terminal" evidence="7">
    <location>
        <begin position="10"/>
        <end position="38"/>
    </location>
</feature>
<dbReference type="InterPro" id="IPR002371">
    <property type="entry name" value="FlgK"/>
</dbReference>
<protein>
    <recommendedName>
        <fullName evidence="4">Flagellar hook-associated protein 1</fullName>
    </recommendedName>
</protein>
<evidence type="ECO:0000313" key="11">
    <source>
        <dbReference type="Proteomes" id="UP000095621"/>
    </source>
</evidence>
<feature type="domain" description="Flagellar basal-body/hook protein C-terminal" evidence="8">
    <location>
        <begin position="599"/>
        <end position="638"/>
    </location>
</feature>
<keyword evidence="6" id="KW-0975">Bacterial flagellum</keyword>
<dbReference type="InterPro" id="IPR053927">
    <property type="entry name" value="FlgK_helical"/>
</dbReference>
<evidence type="ECO:0000259" key="9">
    <source>
        <dbReference type="Pfam" id="PF22638"/>
    </source>
</evidence>
<dbReference type="GO" id="GO:0044780">
    <property type="term" value="P:bacterial-type flagellum assembly"/>
    <property type="evidence" value="ECO:0007669"/>
    <property type="project" value="InterPro"/>
</dbReference>
<dbReference type="GO" id="GO:0005576">
    <property type="term" value="C:extracellular region"/>
    <property type="evidence" value="ECO:0007669"/>
    <property type="project" value="UniProtKB-SubCell"/>
</dbReference>
<evidence type="ECO:0000259" key="8">
    <source>
        <dbReference type="Pfam" id="PF06429"/>
    </source>
</evidence>
<dbReference type="PANTHER" id="PTHR30033:SF2">
    <property type="entry name" value="FLAGELLAR HOOK PROTEIN"/>
    <property type="match status" value="1"/>
</dbReference>
<dbReference type="PANTHER" id="PTHR30033">
    <property type="entry name" value="FLAGELLAR HOOK-ASSOCIATED PROTEIN 1"/>
    <property type="match status" value="1"/>
</dbReference>
<evidence type="ECO:0000256" key="4">
    <source>
        <dbReference type="ARBA" id="ARBA00016244"/>
    </source>
</evidence>
<dbReference type="PRINTS" id="PR01005">
    <property type="entry name" value="FLGHOOKAP1"/>
</dbReference>
<dbReference type="EMBL" id="CZBU01000005">
    <property type="protein sequence ID" value="CUQ78679.1"/>
    <property type="molecule type" value="Genomic_DNA"/>
</dbReference>
<reference evidence="10 11" key="1">
    <citation type="submission" date="2015-09" db="EMBL/GenBank/DDBJ databases">
        <authorList>
            <consortium name="Pathogen Informatics"/>
        </authorList>
    </citation>
    <scope>NUCLEOTIDE SEQUENCE [LARGE SCALE GENOMIC DNA]</scope>
    <source>
        <strain evidence="10 11">2789STDY5834875</strain>
    </source>
</reference>
<evidence type="ECO:0000313" key="10">
    <source>
        <dbReference type="EMBL" id="CUQ78679.1"/>
    </source>
</evidence>
<keyword evidence="10" id="KW-0969">Cilium</keyword>
<dbReference type="GO" id="GO:0009424">
    <property type="term" value="C:bacterial-type flagellum hook"/>
    <property type="evidence" value="ECO:0007669"/>
    <property type="project" value="InterPro"/>
</dbReference>
<dbReference type="Pfam" id="PF06429">
    <property type="entry name" value="Flg_bbr_C"/>
    <property type="match status" value="1"/>
</dbReference>
<dbReference type="Pfam" id="PF22638">
    <property type="entry name" value="FlgK_D1"/>
    <property type="match status" value="1"/>
</dbReference>
<dbReference type="GO" id="GO:0005198">
    <property type="term" value="F:structural molecule activity"/>
    <property type="evidence" value="ECO:0007669"/>
    <property type="project" value="InterPro"/>
</dbReference>
<accession>A0A174Z196</accession>
<dbReference type="InterPro" id="IPR010930">
    <property type="entry name" value="Flg_bb/hook_C_dom"/>
</dbReference>
<comment type="subcellular location">
    <subcellularLocation>
        <location evidence="1">Bacterial flagellum</location>
    </subcellularLocation>
    <subcellularLocation>
        <location evidence="2">Secreted</location>
    </subcellularLocation>
</comment>